<dbReference type="CDD" id="cd10449">
    <property type="entry name" value="GIY-YIG_SLX1_like"/>
    <property type="match status" value="1"/>
</dbReference>
<dbReference type="InterPro" id="IPR000305">
    <property type="entry name" value="GIY-YIG_endonuc"/>
</dbReference>
<dbReference type="InterPro" id="IPR035901">
    <property type="entry name" value="GIY-YIG_endonuc_sf"/>
</dbReference>
<organism evidence="2">
    <name type="scientific">bioreactor metagenome</name>
    <dbReference type="NCBI Taxonomy" id="1076179"/>
    <lineage>
        <taxon>unclassified sequences</taxon>
        <taxon>metagenomes</taxon>
        <taxon>ecological metagenomes</taxon>
    </lineage>
</organism>
<accession>A0A644Z6G4</accession>
<name>A0A644Z6G4_9ZZZZ</name>
<dbReference type="InterPro" id="IPR050190">
    <property type="entry name" value="UPF0213_domain"/>
</dbReference>
<comment type="caution">
    <text evidence="2">The sequence shown here is derived from an EMBL/GenBank/DDBJ whole genome shotgun (WGS) entry which is preliminary data.</text>
</comment>
<sequence length="86" mass="10514">MYTVYVLYSAEFDKIYIGYSSDVDSRLESHNSLANKGWTLRYRPWILFYREEYQDKKLAMDREKQLKSAKGREFIWNIIKERKADF</sequence>
<dbReference type="Gene3D" id="3.40.1440.10">
    <property type="entry name" value="GIY-YIG endonuclease"/>
    <property type="match status" value="1"/>
</dbReference>
<evidence type="ECO:0000259" key="1">
    <source>
        <dbReference type="PROSITE" id="PS50164"/>
    </source>
</evidence>
<dbReference type="Pfam" id="PF01541">
    <property type="entry name" value="GIY-YIG"/>
    <property type="match status" value="1"/>
</dbReference>
<dbReference type="AlphaFoldDB" id="A0A644Z6G4"/>
<reference evidence="2" key="1">
    <citation type="submission" date="2019-08" db="EMBL/GenBank/DDBJ databases">
        <authorList>
            <person name="Kucharzyk K."/>
            <person name="Murdoch R.W."/>
            <person name="Higgins S."/>
            <person name="Loffler F."/>
        </authorList>
    </citation>
    <scope>NUCLEOTIDE SEQUENCE</scope>
</reference>
<feature type="domain" description="GIY-YIG" evidence="1">
    <location>
        <begin position="1"/>
        <end position="78"/>
    </location>
</feature>
<protein>
    <recommendedName>
        <fullName evidence="1">GIY-YIG domain-containing protein</fullName>
    </recommendedName>
</protein>
<dbReference type="EMBL" id="VSSQ01007614">
    <property type="protein sequence ID" value="MPM36456.1"/>
    <property type="molecule type" value="Genomic_DNA"/>
</dbReference>
<proteinExistence type="predicted"/>
<dbReference type="PANTHER" id="PTHR34477">
    <property type="entry name" value="UPF0213 PROTEIN YHBQ"/>
    <property type="match status" value="1"/>
</dbReference>
<gene>
    <name evidence="2" type="ORF">SDC9_83052</name>
</gene>
<dbReference type="SUPFAM" id="SSF82771">
    <property type="entry name" value="GIY-YIG endonuclease"/>
    <property type="match status" value="1"/>
</dbReference>
<dbReference type="PROSITE" id="PS50164">
    <property type="entry name" value="GIY_YIG"/>
    <property type="match status" value="1"/>
</dbReference>
<dbReference type="PANTHER" id="PTHR34477:SF1">
    <property type="entry name" value="UPF0213 PROTEIN YHBQ"/>
    <property type="match status" value="1"/>
</dbReference>
<evidence type="ECO:0000313" key="2">
    <source>
        <dbReference type="EMBL" id="MPM36456.1"/>
    </source>
</evidence>